<organism evidence="1 2">
    <name type="scientific">Rossellomorea vietnamensis</name>
    <dbReference type="NCBI Taxonomy" id="218284"/>
    <lineage>
        <taxon>Bacteria</taxon>
        <taxon>Bacillati</taxon>
        <taxon>Bacillota</taxon>
        <taxon>Bacilli</taxon>
        <taxon>Bacillales</taxon>
        <taxon>Bacillaceae</taxon>
        <taxon>Rossellomorea</taxon>
    </lineage>
</organism>
<evidence type="ECO:0000313" key="2">
    <source>
        <dbReference type="Proteomes" id="UP001064027"/>
    </source>
</evidence>
<sequence length="645" mass="72631">MFKKLAILFILLFSFGQTAYAKSYSIDEVQIRAWIQPNGNLLVNELFTYTFDGKYNSIRRAIHEDHHEGVQWFKASELINDEAELGFIENRDIRQLDVKREDGTYRSPFPVEDATKTILFAYELKAAVKSYDSYSDVTVPFFGTDTNHDIDLHNVTIDFVFPEKLDPAEYHAFFHGPKGKVEDEGPEVVRFTTPVSDMYTLTETRLLFPSSVMSEQEKTAAPKSLEAAIQEEEDRVALVAHREAQMKTYNKVLGGLALTLGAVLFIMMLGFMIGRIKGSGRTRDVLESDPLLLYMVHRRGKFTHGALMAGLYSLVERGKATVRKQKATTRFLSDARSPDETLFFTLTSESQLSAMEEKLVSWIFKRRGKNGSASFAMTDLAGATKSEKDLSRHVKKYHTKVKTLKEQEREWFAEVLKEAKEAGLLHDRWFHFVTKLAPLSVVLGTLCAYHFDMKSMFAMWFYGIIGCGSLVLLWWKNEKKWPALVFGVISFFAIAQLKDETSFFLLFLCLLITLFLLFFVPRHTLSGAALDVKAGIRRFRKQVKREGYPKGNGEEMDKWMVRTLLFERKRKLKRISSEGMEDSTLFSAAPLTALILSGQDPHEFLTNSWKWSGPPPSTSSGSSDGGFSGGGGGFDGGGGGGAGAD</sequence>
<evidence type="ECO:0000313" key="1">
    <source>
        <dbReference type="EMBL" id="UXH46540.1"/>
    </source>
</evidence>
<keyword evidence="2" id="KW-1185">Reference proteome</keyword>
<dbReference type="EMBL" id="CP104558">
    <property type="protein sequence ID" value="UXH46540.1"/>
    <property type="molecule type" value="Genomic_DNA"/>
</dbReference>
<gene>
    <name evidence="1" type="ORF">N5C46_11010</name>
</gene>
<name>A0ACD4CDC5_9BACI</name>
<protein>
    <submittedName>
        <fullName evidence="1">DUF2207 domain-containing protein</fullName>
    </submittedName>
</protein>
<accession>A0ACD4CDC5</accession>
<proteinExistence type="predicted"/>
<dbReference type="Proteomes" id="UP001064027">
    <property type="component" value="Chromosome"/>
</dbReference>
<reference evidence="1" key="1">
    <citation type="submission" date="2022-09" db="EMBL/GenBank/DDBJ databases">
        <title>Complete genome sequence of Rossellomorea vietnamensis strain RL-WG62, a newly isolated PGPR with the potential for plant salinity stress alleviation.</title>
        <authorList>
            <person name="Ren L."/>
            <person name="Wang G."/>
            <person name="Hu H."/>
        </authorList>
    </citation>
    <scope>NUCLEOTIDE SEQUENCE</scope>
    <source>
        <strain evidence="1">RL-WG62</strain>
    </source>
</reference>